<keyword evidence="2" id="KW-0004">4Fe-4S</keyword>
<reference evidence="10 11" key="1">
    <citation type="submission" date="2019-08" db="EMBL/GenBank/DDBJ databases">
        <authorList>
            <person name="Karlyshev A.V."/>
        </authorList>
    </citation>
    <scope>NUCLEOTIDE SEQUENCE [LARGE SCALE GENOMIC DNA]</scope>
    <source>
        <strain evidence="10 11">Alg18-2.2</strain>
    </source>
</reference>
<comment type="caution">
    <text evidence="10">The sequence shown here is derived from an EMBL/GenBank/DDBJ whole genome shotgun (WGS) entry which is preliminary data.</text>
</comment>
<evidence type="ECO:0000256" key="4">
    <source>
        <dbReference type="ARBA" id="ARBA00022857"/>
    </source>
</evidence>
<dbReference type="GO" id="GO:0051539">
    <property type="term" value="F:4 iron, 4 sulfur cluster binding"/>
    <property type="evidence" value="ECO:0007669"/>
    <property type="project" value="UniProtKB-KW"/>
</dbReference>
<evidence type="ECO:0000256" key="5">
    <source>
        <dbReference type="ARBA" id="ARBA00023002"/>
    </source>
</evidence>
<keyword evidence="4" id="KW-0521">NADP</keyword>
<dbReference type="NCBIfam" id="TIGR01318">
    <property type="entry name" value="gltD_gamma_fam"/>
    <property type="match status" value="1"/>
</dbReference>
<dbReference type="PRINTS" id="PR00419">
    <property type="entry name" value="ADXRDTASE"/>
</dbReference>
<evidence type="ECO:0000256" key="7">
    <source>
        <dbReference type="ARBA" id="ARBA00023014"/>
    </source>
</evidence>
<dbReference type="SUPFAM" id="SSF51971">
    <property type="entry name" value="Nucleotide-binding domain"/>
    <property type="match status" value="1"/>
</dbReference>
<evidence type="ECO:0000256" key="2">
    <source>
        <dbReference type="ARBA" id="ARBA00022485"/>
    </source>
</evidence>
<evidence type="ECO:0000256" key="1">
    <source>
        <dbReference type="ARBA" id="ARBA00001966"/>
    </source>
</evidence>
<dbReference type="PANTHER" id="PTHR42783:SF3">
    <property type="entry name" value="GLUTAMATE SYNTHASE [NADPH] SMALL CHAIN-RELATED"/>
    <property type="match status" value="1"/>
</dbReference>
<dbReference type="EMBL" id="VRTS01000008">
    <property type="protein sequence ID" value="TXK60751.1"/>
    <property type="molecule type" value="Genomic_DNA"/>
</dbReference>
<feature type="domain" description="FAD/NAD(P)-binding" evidence="8">
    <location>
        <begin position="148"/>
        <end position="455"/>
    </location>
</feature>
<dbReference type="InterPro" id="IPR023753">
    <property type="entry name" value="FAD/NAD-binding_dom"/>
</dbReference>
<keyword evidence="3" id="KW-0479">Metal-binding</keyword>
<dbReference type="PANTHER" id="PTHR42783">
    <property type="entry name" value="GLUTAMATE SYNTHASE [NADPH] SMALL CHAIN"/>
    <property type="match status" value="1"/>
</dbReference>
<dbReference type="Gene3D" id="1.10.1060.10">
    <property type="entry name" value="Alpha-helical ferredoxin"/>
    <property type="match status" value="1"/>
</dbReference>
<dbReference type="InterPro" id="IPR036188">
    <property type="entry name" value="FAD/NAD-bd_sf"/>
</dbReference>
<keyword evidence="6" id="KW-0408">Iron</keyword>
<organism evidence="10 11">
    <name type="scientific">Alkalisalibacterium limincola</name>
    <dbReference type="NCBI Taxonomy" id="2699169"/>
    <lineage>
        <taxon>Bacteria</taxon>
        <taxon>Pseudomonadati</taxon>
        <taxon>Pseudomonadota</taxon>
        <taxon>Gammaproteobacteria</taxon>
        <taxon>Lysobacterales</taxon>
        <taxon>Lysobacteraceae</taxon>
        <taxon>Alkalisalibacterium</taxon>
    </lineage>
</organism>
<dbReference type="FunFam" id="3.50.50.60:FF:000041">
    <property type="entry name" value="Glutamate synthase, small subunit"/>
    <property type="match status" value="1"/>
</dbReference>
<dbReference type="Gene3D" id="3.50.50.60">
    <property type="entry name" value="FAD/NAD(P)-binding domain"/>
    <property type="match status" value="2"/>
</dbReference>
<dbReference type="InterPro" id="IPR009051">
    <property type="entry name" value="Helical_ferredxn"/>
</dbReference>
<dbReference type="Proteomes" id="UP000321248">
    <property type="component" value="Unassembled WGS sequence"/>
</dbReference>
<keyword evidence="5" id="KW-0560">Oxidoreductase</keyword>
<evidence type="ECO:0000259" key="8">
    <source>
        <dbReference type="Pfam" id="PF07992"/>
    </source>
</evidence>
<comment type="cofactor">
    <cofactor evidence="1">
        <name>[4Fe-4S] cluster</name>
        <dbReference type="ChEBI" id="CHEBI:49883"/>
    </cofactor>
</comment>
<dbReference type="SUPFAM" id="SSF46548">
    <property type="entry name" value="alpha-helical ferredoxin"/>
    <property type="match status" value="1"/>
</dbReference>
<dbReference type="AlphaFoldDB" id="A0A5C8KKS8"/>
<evidence type="ECO:0000259" key="9">
    <source>
        <dbReference type="Pfam" id="PF14691"/>
    </source>
</evidence>
<evidence type="ECO:0000256" key="3">
    <source>
        <dbReference type="ARBA" id="ARBA00022723"/>
    </source>
</evidence>
<proteinExistence type="predicted"/>
<evidence type="ECO:0000256" key="6">
    <source>
        <dbReference type="ARBA" id="ARBA00023004"/>
    </source>
</evidence>
<name>A0A5C8KKS8_9GAMM</name>
<dbReference type="InterPro" id="IPR028261">
    <property type="entry name" value="DPD_II"/>
</dbReference>
<feature type="domain" description="Dihydroprymidine dehydrogenase" evidence="9">
    <location>
        <begin position="28"/>
        <end position="134"/>
    </location>
</feature>
<dbReference type="GO" id="GO:0046872">
    <property type="term" value="F:metal ion binding"/>
    <property type="evidence" value="ECO:0007669"/>
    <property type="project" value="UniProtKB-KW"/>
</dbReference>
<sequence length="471" mass="50725">MGKNVYQFLDLPRKMPKEVPVRVRVLGWGEIYGQFEADEAAAQSARCIECGNPYCEWKCPVHNYIPNWLKLVDEGRLFEAADLAHETNPLPEICGRVCPQDRLCEGDCTLNDGFGAVTIGAVEKYIVDEAVKQGWRPDLSKVVATGRKVAVIGAGPAGLACADRLARHGIQAHVFDRNEEIGGLLTFGIPPFKLEKEVVATRRRLLEHMGVQFHLGVEVDEAKWNELLAGHDAVFLGTGTYAAVDGGLPGLELDGVHHALPYLIGNVRQVLGTTRPGEVPLALAGKRVVVLGGGDTAMDCVRTAIRLEAASVTCAYRRDEDSMPGSRREVGNARDEGVEFLFNRQPLAIEGADGRVVGVRMVHTQLGEPGADGRRRAEAVPDSEYVLDADVVIIAFGYRPDPPAWLAAAGVTLHEDGRVQPLAGEFAGQTTQPKVFAGGDNVRGADLVVTAVFDGREAGDAIARMLAREGG</sequence>
<protein>
    <submittedName>
        <fullName evidence="10">NAD(P)-binding protein</fullName>
    </submittedName>
</protein>
<dbReference type="Pfam" id="PF07992">
    <property type="entry name" value="Pyr_redox_2"/>
    <property type="match status" value="1"/>
</dbReference>
<accession>A0A5C8KKS8</accession>
<keyword evidence="11" id="KW-1185">Reference proteome</keyword>
<evidence type="ECO:0000313" key="10">
    <source>
        <dbReference type="EMBL" id="TXK60751.1"/>
    </source>
</evidence>
<dbReference type="FunFam" id="1.10.1060.10:FF:000004">
    <property type="entry name" value="Glutamate synthase, small subunit"/>
    <property type="match status" value="1"/>
</dbReference>
<dbReference type="OrthoDB" id="9803192at2"/>
<dbReference type="Pfam" id="PF14691">
    <property type="entry name" value="Fer4_20"/>
    <property type="match status" value="1"/>
</dbReference>
<gene>
    <name evidence="10" type="ORF">FU658_11455</name>
</gene>
<evidence type="ECO:0000313" key="11">
    <source>
        <dbReference type="Proteomes" id="UP000321248"/>
    </source>
</evidence>
<dbReference type="GO" id="GO:0016491">
    <property type="term" value="F:oxidoreductase activity"/>
    <property type="evidence" value="ECO:0007669"/>
    <property type="project" value="UniProtKB-KW"/>
</dbReference>
<dbReference type="InterPro" id="IPR006006">
    <property type="entry name" value="GltD-like"/>
</dbReference>
<keyword evidence="7" id="KW-0411">Iron-sulfur</keyword>